<protein>
    <submittedName>
        <fullName evidence="3">BQ2448_395 protein</fullName>
    </submittedName>
</protein>
<evidence type="ECO:0000256" key="2">
    <source>
        <dbReference type="SAM" id="Phobius"/>
    </source>
</evidence>
<dbReference type="AlphaFoldDB" id="A0A238F8R7"/>
<evidence type="ECO:0000313" key="4">
    <source>
        <dbReference type="Proteomes" id="UP000198372"/>
    </source>
</evidence>
<feature type="region of interest" description="Disordered" evidence="1">
    <location>
        <begin position="1"/>
        <end position="61"/>
    </location>
</feature>
<name>A0A238F8R7_9BASI</name>
<organism evidence="3 4">
    <name type="scientific">Microbotryum intermedium</name>
    <dbReference type="NCBI Taxonomy" id="269621"/>
    <lineage>
        <taxon>Eukaryota</taxon>
        <taxon>Fungi</taxon>
        <taxon>Dikarya</taxon>
        <taxon>Basidiomycota</taxon>
        <taxon>Pucciniomycotina</taxon>
        <taxon>Microbotryomycetes</taxon>
        <taxon>Microbotryales</taxon>
        <taxon>Microbotryaceae</taxon>
        <taxon>Microbotryum</taxon>
    </lineage>
</organism>
<keyword evidence="2" id="KW-1133">Transmembrane helix</keyword>
<feature type="compositionally biased region" description="Basic and acidic residues" evidence="1">
    <location>
        <begin position="9"/>
        <end position="30"/>
    </location>
</feature>
<keyword evidence="2" id="KW-0472">Membrane</keyword>
<feature type="transmembrane region" description="Helical" evidence="2">
    <location>
        <begin position="77"/>
        <end position="94"/>
    </location>
</feature>
<sequence>MHTSRSKHSHDLEGQDTPFRDGEREWERNNSDFLVEDDLASRLSSGDDEHDYPPWVQPSSPVYEQPDELKRRKWSRIVFFILMIYFLYASVRLFQMAEPGDWPWGPASGARPVQRPPNSPPVVYDLLDPTVYVKTPGQSLLERGHVNWGPYTLIIPDDDIAWTAQAGKPFTLVVQCDASIIGQEACSPQYVVHLRGPVAEAVPSNPSLYKHDPTTGTTEIKYTLAQAGFYDVWMTPEGIGKPDCPDKDQHSTVKGSGQRPLHVVGALGLSGLVRDELYRISSPSTSRRRGFKATCKVEASADLDPLVVPKPLTSWEPHPQTLISADTNLTTTDQYIYAPYRCKQRRLDVAYSLDYLPSVKHVTYIGDSILRSSFCGHLYSSLHDGQEEGDCLFSNDLKTYQHAPKTFEYPIATVEDDRGGVRFSMRFLTGEFDKWQDALANLTAPGVPPVTHVIVNVGLWLVLIGEERYMQSVAQLLDYVQTFASPSVHIIWVSTPSGKVPSDQDGFIDYYRLTDARPETSTDGRNEPLPWMYDTRPWVGAADNALFQWAWDIWRV</sequence>
<evidence type="ECO:0000256" key="1">
    <source>
        <dbReference type="SAM" id="MobiDB-lite"/>
    </source>
</evidence>
<keyword evidence="4" id="KW-1185">Reference proteome</keyword>
<keyword evidence="2" id="KW-0812">Transmembrane</keyword>
<accession>A0A238F8R7</accession>
<dbReference type="OrthoDB" id="5314930at2759"/>
<evidence type="ECO:0000313" key="3">
    <source>
        <dbReference type="EMBL" id="SCV68274.1"/>
    </source>
</evidence>
<dbReference type="Proteomes" id="UP000198372">
    <property type="component" value="Unassembled WGS sequence"/>
</dbReference>
<proteinExistence type="predicted"/>
<dbReference type="EMBL" id="FMSP01000003">
    <property type="protein sequence ID" value="SCV68274.1"/>
    <property type="molecule type" value="Genomic_DNA"/>
</dbReference>
<gene>
    <name evidence="3" type="ORF">BQ2448_395</name>
</gene>
<reference evidence="4" key="1">
    <citation type="submission" date="2016-09" db="EMBL/GenBank/DDBJ databases">
        <authorList>
            <person name="Jeantristanb JTB J.-T."/>
            <person name="Ricardo R."/>
        </authorList>
    </citation>
    <scope>NUCLEOTIDE SEQUENCE [LARGE SCALE GENOMIC DNA]</scope>
</reference>